<dbReference type="Proteomes" id="UP001491310">
    <property type="component" value="Unassembled WGS sequence"/>
</dbReference>
<dbReference type="PROSITE" id="PS50089">
    <property type="entry name" value="ZF_RING_2"/>
    <property type="match status" value="1"/>
</dbReference>
<keyword evidence="1" id="KW-0863">Zinc-finger</keyword>
<evidence type="ECO:0000313" key="4">
    <source>
        <dbReference type="EMBL" id="KAK9909130.1"/>
    </source>
</evidence>
<feature type="compositionally biased region" description="Polar residues" evidence="2">
    <location>
        <begin position="31"/>
        <end position="45"/>
    </location>
</feature>
<evidence type="ECO:0000256" key="1">
    <source>
        <dbReference type="PROSITE-ProRule" id="PRU00175"/>
    </source>
</evidence>
<proteinExistence type="predicted"/>
<reference evidence="4 5" key="1">
    <citation type="journal article" date="2024" name="Nat. Commun.">
        <title>Phylogenomics reveals the evolutionary origins of lichenization in chlorophyte algae.</title>
        <authorList>
            <person name="Puginier C."/>
            <person name="Libourel C."/>
            <person name="Otte J."/>
            <person name="Skaloud P."/>
            <person name="Haon M."/>
            <person name="Grisel S."/>
            <person name="Petersen M."/>
            <person name="Berrin J.G."/>
            <person name="Delaux P.M."/>
            <person name="Dal Grande F."/>
            <person name="Keller J."/>
        </authorList>
    </citation>
    <scope>NUCLEOTIDE SEQUENCE [LARGE SCALE GENOMIC DNA]</scope>
    <source>
        <strain evidence="4 5">SAG 216-7</strain>
    </source>
</reference>
<accession>A0ABR2YQS7</accession>
<dbReference type="Gene3D" id="3.30.40.10">
    <property type="entry name" value="Zinc/RING finger domain, C3HC4 (zinc finger)"/>
    <property type="match status" value="1"/>
</dbReference>
<dbReference type="InterPro" id="IPR013083">
    <property type="entry name" value="Znf_RING/FYVE/PHD"/>
</dbReference>
<evidence type="ECO:0000259" key="3">
    <source>
        <dbReference type="PROSITE" id="PS50089"/>
    </source>
</evidence>
<protein>
    <recommendedName>
        <fullName evidence="3">RING-type domain-containing protein</fullName>
    </recommendedName>
</protein>
<gene>
    <name evidence="4" type="ORF">WJX75_007589</name>
</gene>
<evidence type="ECO:0000256" key="2">
    <source>
        <dbReference type="SAM" id="MobiDB-lite"/>
    </source>
</evidence>
<dbReference type="SUPFAM" id="SSF57850">
    <property type="entry name" value="RING/U-box"/>
    <property type="match status" value="1"/>
</dbReference>
<organism evidence="4 5">
    <name type="scientific">Coccomyxa subellipsoidea</name>
    <dbReference type="NCBI Taxonomy" id="248742"/>
    <lineage>
        <taxon>Eukaryota</taxon>
        <taxon>Viridiplantae</taxon>
        <taxon>Chlorophyta</taxon>
        <taxon>core chlorophytes</taxon>
        <taxon>Trebouxiophyceae</taxon>
        <taxon>Trebouxiophyceae incertae sedis</taxon>
        <taxon>Coccomyxaceae</taxon>
        <taxon>Coccomyxa</taxon>
    </lineage>
</organism>
<sequence length="156" mass="16529">MDPEDPLEQDLMASQAHLFDDAPMHGPAESLNPQVSQNTAKQEGTASGEVLSPAARMHASSQQPARVRSTLSDTDCLSELKQLWTKVASLEQSLLAARLQTLCIMCKAAARNTVARPCGHVLYCAPCMAARVAASGICPECTSPIAETQAVILVSP</sequence>
<dbReference type="InterPro" id="IPR001841">
    <property type="entry name" value="Znf_RING"/>
</dbReference>
<evidence type="ECO:0000313" key="5">
    <source>
        <dbReference type="Proteomes" id="UP001491310"/>
    </source>
</evidence>
<name>A0ABR2YQS7_9CHLO</name>
<dbReference type="Pfam" id="PF13920">
    <property type="entry name" value="zf-C3HC4_3"/>
    <property type="match status" value="1"/>
</dbReference>
<keyword evidence="5" id="KW-1185">Reference proteome</keyword>
<feature type="region of interest" description="Disordered" evidence="2">
    <location>
        <begin position="1"/>
        <end position="65"/>
    </location>
</feature>
<comment type="caution">
    <text evidence="4">The sequence shown here is derived from an EMBL/GenBank/DDBJ whole genome shotgun (WGS) entry which is preliminary data.</text>
</comment>
<dbReference type="EMBL" id="JALJOT010000007">
    <property type="protein sequence ID" value="KAK9909130.1"/>
    <property type="molecule type" value="Genomic_DNA"/>
</dbReference>
<keyword evidence="1" id="KW-0479">Metal-binding</keyword>
<feature type="domain" description="RING-type" evidence="3">
    <location>
        <begin position="103"/>
        <end position="142"/>
    </location>
</feature>
<keyword evidence="1" id="KW-0862">Zinc</keyword>